<keyword evidence="2" id="KW-1185">Reference proteome</keyword>
<dbReference type="Proteomes" id="UP000606720">
    <property type="component" value="Unassembled WGS sequence"/>
</dbReference>
<gene>
    <name evidence="1" type="ORF">H8S17_04800</name>
</gene>
<accession>A0A923LMP7</accession>
<dbReference type="EMBL" id="JACOPH010000002">
    <property type="protein sequence ID" value="MBC5713538.1"/>
    <property type="molecule type" value="Genomic_DNA"/>
</dbReference>
<organism evidence="1 2">
    <name type="scientific">Roseburia zhanii</name>
    <dbReference type="NCBI Taxonomy" id="2763064"/>
    <lineage>
        <taxon>Bacteria</taxon>
        <taxon>Bacillati</taxon>
        <taxon>Bacillota</taxon>
        <taxon>Clostridia</taxon>
        <taxon>Lachnospirales</taxon>
        <taxon>Lachnospiraceae</taxon>
        <taxon>Roseburia</taxon>
    </lineage>
</organism>
<name>A0A923LMP7_9FIRM</name>
<evidence type="ECO:0000313" key="2">
    <source>
        <dbReference type="Proteomes" id="UP000606720"/>
    </source>
</evidence>
<dbReference type="AlphaFoldDB" id="A0A923LMP7"/>
<sequence length="50" mass="6058">MPELTEETMRKIIFEILHKERKNLRSKAKTDQRMAEEIGKTIIDYSTMRF</sequence>
<comment type="caution">
    <text evidence="1">The sequence shown here is derived from an EMBL/GenBank/DDBJ whole genome shotgun (WGS) entry which is preliminary data.</text>
</comment>
<proteinExistence type="predicted"/>
<evidence type="ECO:0000313" key="1">
    <source>
        <dbReference type="EMBL" id="MBC5713538.1"/>
    </source>
</evidence>
<reference evidence="1" key="1">
    <citation type="submission" date="2020-08" db="EMBL/GenBank/DDBJ databases">
        <title>Genome public.</title>
        <authorList>
            <person name="Liu C."/>
            <person name="Sun Q."/>
        </authorList>
    </citation>
    <scope>NUCLEOTIDE SEQUENCE</scope>
    <source>
        <strain evidence="1">BX1005</strain>
    </source>
</reference>
<dbReference type="RefSeq" id="WP_186866448.1">
    <property type="nucleotide sequence ID" value="NZ_JACOPH010000002.1"/>
</dbReference>
<protein>
    <submittedName>
        <fullName evidence="1">Uncharacterized protein</fullName>
    </submittedName>
</protein>